<evidence type="ECO:0000256" key="6">
    <source>
        <dbReference type="ARBA" id="ARBA00022679"/>
    </source>
</evidence>
<dbReference type="PANTHER" id="PTHR22760:SF4">
    <property type="entry name" value="GPI MANNOSYLTRANSFERASE 3"/>
    <property type="match status" value="1"/>
</dbReference>
<comment type="pathway">
    <text evidence="2">Glycolipid biosynthesis; glycosylphosphatidylinositol-anchor biosynthesis.</text>
</comment>
<comment type="similarity">
    <text evidence="3">Belongs to the glycosyltransferase 22 family. PIGB subfamily.</text>
</comment>
<evidence type="ECO:0000256" key="9">
    <source>
        <dbReference type="ARBA" id="ARBA00022989"/>
    </source>
</evidence>
<dbReference type="AlphaFoldDB" id="A0A8H4W1P3"/>
<keyword evidence="8 12" id="KW-0256">Endoplasmic reticulum</keyword>
<keyword evidence="7" id="KW-0812">Transmembrane</keyword>
<feature type="compositionally biased region" description="Low complexity" evidence="13">
    <location>
        <begin position="260"/>
        <end position="281"/>
    </location>
</feature>
<evidence type="ECO:0000256" key="4">
    <source>
        <dbReference type="ARBA" id="ARBA00022502"/>
    </source>
</evidence>
<evidence type="ECO:0000256" key="13">
    <source>
        <dbReference type="SAM" id="MobiDB-lite"/>
    </source>
</evidence>
<evidence type="ECO:0000256" key="5">
    <source>
        <dbReference type="ARBA" id="ARBA00022676"/>
    </source>
</evidence>
<reference evidence="14 15" key="1">
    <citation type="submission" date="2020-03" db="EMBL/GenBank/DDBJ databases">
        <title>Draft Genome Sequence of Cudoniella acicularis.</title>
        <authorList>
            <person name="Buettner E."/>
            <person name="Kellner H."/>
        </authorList>
    </citation>
    <scope>NUCLEOTIDE SEQUENCE [LARGE SCALE GENOMIC DNA]</scope>
    <source>
        <strain evidence="14 15">DSM 108380</strain>
    </source>
</reference>
<dbReference type="GO" id="GO:0005789">
    <property type="term" value="C:endoplasmic reticulum membrane"/>
    <property type="evidence" value="ECO:0007669"/>
    <property type="project" value="UniProtKB-SubCell"/>
</dbReference>
<dbReference type="OrthoDB" id="416834at2759"/>
<feature type="region of interest" description="Disordered" evidence="13">
    <location>
        <begin position="1"/>
        <end position="21"/>
    </location>
</feature>
<dbReference type="EC" id="2.4.1.-" evidence="12"/>
<evidence type="ECO:0000256" key="11">
    <source>
        <dbReference type="ARBA" id="ARBA00024708"/>
    </source>
</evidence>
<evidence type="ECO:0000256" key="8">
    <source>
        <dbReference type="ARBA" id="ARBA00022824"/>
    </source>
</evidence>
<evidence type="ECO:0000256" key="2">
    <source>
        <dbReference type="ARBA" id="ARBA00004687"/>
    </source>
</evidence>
<comment type="function">
    <text evidence="11">Mannosyltransferase involved in glycosylphosphatidylinositol-anchor biosynthesis. Transfers the third mannose to Man2-GlcN-acyl-PI during GPI precursor assembly.</text>
</comment>
<evidence type="ECO:0000256" key="1">
    <source>
        <dbReference type="ARBA" id="ARBA00004477"/>
    </source>
</evidence>
<accession>A0A8H4W1P3</accession>
<dbReference type="InterPro" id="IPR005599">
    <property type="entry name" value="GPI_mannosylTrfase"/>
</dbReference>
<comment type="caution">
    <text evidence="14">The sequence shown here is derived from an EMBL/GenBank/DDBJ whole genome shotgun (WGS) entry which is preliminary data.</text>
</comment>
<feature type="compositionally biased region" description="Low complexity" evidence="13">
    <location>
        <begin position="220"/>
        <end position="251"/>
    </location>
</feature>
<name>A0A8H4W1P3_9HELO</name>
<dbReference type="UniPathway" id="UPA00196"/>
<gene>
    <name evidence="14" type="ORF">G7Y89_g7814</name>
</gene>
<dbReference type="GO" id="GO:0000026">
    <property type="term" value="F:alpha-1,2-mannosyltransferase activity"/>
    <property type="evidence" value="ECO:0007669"/>
    <property type="project" value="TreeGrafter"/>
</dbReference>
<feature type="region of interest" description="Disordered" evidence="13">
    <location>
        <begin position="218"/>
        <end position="281"/>
    </location>
</feature>
<evidence type="ECO:0000256" key="3">
    <source>
        <dbReference type="ARBA" id="ARBA00006065"/>
    </source>
</evidence>
<proteinExistence type="inferred from homology"/>
<keyword evidence="9" id="KW-1133">Transmembrane helix</keyword>
<protein>
    <recommendedName>
        <fullName evidence="12">Mannosyltransferase</fullName>
        <ecNumber evidence="12">2.4.1.-</ecNumber>
    </recommendedName>
</protein>
<feature type="compositionally biased region" description="Low complexity" evidence="13">
    <location>
        <begin position="1"/>
        <end position="15"/>
    </location>
</feature>
<dbReference type="EMBL" id="JAAMPI010000561">
    <property type="protein sequence ID" value="KAF4630326.1"/>
    <property type="molecule type" value="Genomic_DNA"/>
</dbReference>
<keyword evidence="4" id="KW-0337">GPI-anchor biosynthesis</keyword>
<evidence type="ECO:0000256" key="7">
    <source>
        <dbReference type="ARBA" id="ARBA00022692"/>
    </source>
</evidence>
<keyword evidence="5 12" id="KW-0328">Glycosyltransferase</keyword>
<keyword evidence="15" id="KW-1185">Reference proteome</keyword>
<comment type="subcellular location">
    <subcellularLocation>
        <location evidence="1 12">Endoplasmic reticulum membrane</location>
        <topology evidence="1 12">Multi-pass membrane protein</topology>
    </subcellularLocation>
</comment>
<keyword evidence="6" id="KW-0808">Transferase</keyword>
<organism evidence="14 15">
    <name type="scientific">Cudoniella acicularis</name>
    <dbReference type="NCBI Taxonomy" id="354080"/>
    <lineage>
        <taxon>Eukaryota</taxon>
        <taxon>Fungi</taxon>
        <taxon>Dikarya</taxon>
        <taxon>Ascomycota</taxon>
        <taxon>Pezizomycotina</taxon>
        <taxon>Leotiomycetes</taxon>
        <taxon>Helotiales</taxon>
        <taxon>Tricladiaceae</taxon>
        <taxon>Cudoniella</taxon>
    </lineage>
</organism>
<evidence type="ECO:0000313" key="15">
    <source>
        <dbReference type="Proteomes" id="UP000566819"/>
    </source>
</evidence>
<dbReference type="PANTHER" id="PTHR22760">
    <property type="entry name" value="GLYCOSYLTRANSFERASE"/>
    <property type="match status" value="1"/>
</dbReference>
<dbReference type="GO" id="GO:0006506">
    <property type="term" value="P:GPI anchor biosynthetic process"/>
    <property type="evidence" value="ECO:0007669"/>
    <property type="project" value="UniProtKB-UniPathway"/>
</dbReference>
<dbReference type="Proteomes" id="UP000566819">
    <property type="component" value="Unassembled WGS sequence"/>
</dbReference>
<keyword evidence="10" id="KW-0472">Membrane</keyword>
<dbReference type="Pfam" id="PF03901">
    <property type="entry name" value="Glyco_transf_22"/>
    <property type="match status" value="1"/>
</dbReference>
<evidence type="ECO:0000256" key="12">
    <source>
        <dbReference type="RuleBase" id="RU363075"/>
    </source>
</evidence>
<evidence type="ECO:0000313" key="14">
    <source>
        <dbReference type="EMBL" id="KAF4630326.1"/>
    </source>
</evidence>
<sequence>MSVSKAQSAKTTTSTEDPVISPSEEEIHPLVYEQRCSDLWMALIVFRCINALFVSTFFQPDEYFQSLEPAWQMAFGPQSGAWITWEWQHQLRSSLHPALFAAIYWIGDKSLDMISCFPQFRAMILSVLPNFAQALFAGAGDYYTWQLAERIYGKGSNAGWAAVLMTVFSPWQWFCSTRTFSNCMEMTLTIAALNYWPWEVSIDLTPVPDVKLIDTKKKTATSSSPTKTDVFQSAESSSSPSPASQTASTSANGHSHRINGSTSTSTKTSPSSTAATTGTTT</sequence>
<evidence type="ECO:0000256" key="10">
    <source>
        <dbReference type="ARBA" id="ARBA00023136"/>
    </source>
</evidence>